<feature type="chain" id="PRO_5018258001" description="Periplasmic beta-glucosidase" evidence="11">
    <location>
        <begin position="21"/>
        <end position="765"/>
    </location>
</feature>
<dbReference type="GO" id="GO:0042597">
    <property type="term" value="C:periplasmic space"/>
    <property type="evidence" value="ECO:0007669"/>
    <property type="project" value="UniProtKB-SubCell"/>
</dbReference>
<dbReference type="PROSITE" id="PS00775">
    <property type="entry name" value="GLYCOSYL_HYDROL_F3"/>
    <property type="match status" value="1"/>
</dbReference>
<feature type="domain" description="Fibronectin type III-like" evidence="12">
    <location>
        <begin position="685"/>
        <end position="754"/>
    </location>
</feature>
<dbReference type="RefSeq" id="WP_123206664.1">
    <property type="nucleotide sequence ID" value="NZ_RBEE01000042.1"/>
</dbReference>
<evidence type="ECO:0000256" key="4">
    <source>
        <dbReference type="ARBA" id="ARBA00012744"/>
    </source>
</evidence>
<gene>
    <name evidence="13" type="primary">bglX</name>
    <name evidence="13" type="ORF">D7004_15050</name>
</gene>
<dbReference type="PRINTS" id="PR00133">
    <property type="entry name" value="GLHYDRLASE3"/>
</dbReference>
<dbReference type="Gene3D" id="3.40.50.1700">
    <property type="entry name" value="Glycoside hydrolase family 3 C-terminal domain"/>
    <property type="match status" value="1"/>
</dbReference>
<dbReference type="EC" id="3.2.1.21" evidence="4"/>
<dbReference type="Gene3D" id="3.20.20.300">
    <property type="entry name" value="Glycoside hydrolase, family 3, N-terminal domain"/>
    <property type="match status" value="1"/>
</dbReference>
<evidence type="ECO:0000313" key="14">
    <source>
        <dbReference type="Proteomes" id="UP000274046"/>
    </source>
</evidence>
<evidence type="ECO:0000256" key="1">
    <source>
        <dbReference type="ARBA" id="ARBA00000448"/>
    </source>
</evidence>
<feature type="signal peptide" evidence="11">
    <location>
        <begin position="1"/>
        <end position="20"/>
    </location>
</feature>
<organism evidence="13 14">
    <name type="scientific">Pedobacter jejuensis</name>
    <dbReference type="NCBI Taxonomy" id="1268550"/>
    <lineage>
        <taxon>Bacteria</taxon>
        <taxon>Pseudomonadati</taxon>
        <taxon>Bacteroidota</taxon>
        <taxon>Sphingobacteriia</taxon>
        <taxon>Sphingobacteriales</taxon>
        <taxon>Sphingobacteriaceae</taxon>
        <taxon>Pedobacter</taxon>
    </lineage>
</organism>
<dbReference type="InterPro" id="IPR026891">
    <property type="entry name" value="Fn3-like"/>
</dbReference>
<dbReference type="EMBL" id="RBEE01000042">
    <property type="protein sequence ID" value="RNL51041.1"/>
    <property type="molecule type" value="Genomic_DNA"/>
</dbReference>
<dbReference type="Gene3D" id="2.60.40.10">
    <property type="entry name" value="Immunoglobulins"/>
    <property type="match status" value="1"/>
</dbReference>
<dbReference type="SMART" id="SM01217">
    <property type="entry name" value="Fn3_like"/>
    <property type="match status" value="1"/>
</dbReference>
<dbReference type="Pfam" id="PF14310">
    <property type="entry name" value="Fn3-like"/>
    <property type="match status" value="1"/>
</dbReference>
<dbReference type="Pfam" id="PF00933">
    <property type="entry name" value="Glyco_hydro_3"/>
    <property type="match status" value="1"/>
</dbReference>
<evidence type="ECO:0000256" key="2">
    <source>
        <dbReference type="ARBA" id="ARBA00004418"/>
    </source>
</evidence>
<dbReference type="OrthoDB" id="9758670at2"/>
<reference evidence="13 14" key="1">
    <citation type="submission" date="2018-10" db="EMBL/GenBank/DDBJ databases">
        <title>Genome sequencing of Pedobacter jejuensis TNB23.</title>
        <authorList>
            <person name="Cho Y.-J."/>
            <person name="Cho A."/>
            <person name="Kim O.-S."/>
        </authorList>
    </citation>
    <scope>NUCLEOTIDE SEQUENCE [LARGE SCALE GENOMIC DNA]</scope>
    <source>
        <strain evidence="13 14">TNB23</strain>
    </source>
</reference>
<accession>A0A3N0BPX0</accession>
<dbReference type="InterPro" id="IPR019800">
    <property type="entry name" value="Glyco_hydro_3_AS"/>
</dbReference>
<dbReference type="FunFam" id="3.40.50.1700:FF:000004">
    <property type="entry name" value="Periplasmic beta-glucosidase"/>
    <property type="match status" value="1"/>
</dbReference>
<sequence length="765" mass="83659">MRKANILFSIMLVLAINASAQTKKPISAEEAKMNTFINNLMSKMTVDEKIGQLNLPSSGDITTGQANSSDIGKKIRNGEVGGLFNIKGVEKIAAVQKVAIEESRMKIPLLFGMDVIHGYNTVFPIPLGMSATWDMSAVEKSARIAAIEASASGINWTFSPMVDISRDPRWGRISEGNGEDAFLGSAIARAMVKGYQGDLKSNNQILACVKHYALYGAAEGGRDYNTTDMSKVRMYNEYLPPYKAAVEAGAASIMASFNEVDGVPATGSKWLMTEVLRNQWGFKGFVVTDYTGIPEMIAHGMGDLQTVSALALNAGVDMDMVGEGFLGTLKKSLAEKKVSIEQINRACRLILQAKYKLGLFENPYKFCDVKRAETEVFTPQNRQASREIAAESFVLLKNENNLLPLKKSGTIGLIGPLVDNTANMYGTWSVAALFDKSVTVLQGMKNALGENAKILTARGSNFLADSTMENRYVNIHNKTYIRDSRSEDEMIKEAINVAKKSDVVVAVLGEGSEFTGESSSVTDIQMPETQKKLIKELMKTGKPVVLVLFTGRPLALNWENENVPAILNVWFPGSEAGNAIADVLFGDVNPSGKLSATFPQNVGQVPIYYAHKNTGRPLAEGKWFEKFRSNYLDVSNEPLFPFGYGLSYTTFGYGDIKLSSSTLTKGKSITATIAVTNNGKVDGKEVVQLYIRDLVGSITRPVKELKGFQKIYFKAGETKNVTFSLSEQDLKFYNSDLKFVAEPGDFKVFIGSNSRDVKEASFSLK</sequence>
<evidence type="ECO:0000256" key="7">
    <source>
        <dbReference type="ARBA" id="ARBA00022801"/>
    </source>
</evidence>
<comment type="similarity">
    <text evidence="3 10">Belongs to the glycosyl hydrolase 3 family.</text>
</comment>
<comment type="catalytic activity">
    <reaction evidence="1">
        <text>Hydrolysis of terminal, non-reducing beta-D-glucosyl residues with release of beta-D-glucose.</text>
        <dbReference type="EC" id="3.2.1.21"/>
    </reaction>
</comment>
<dbReference type="PANTHER" id="PTHR30620:SF16">
    <property type="entry name" value="LYSOSOMAL BETA GLUCOSIDASE"/>
    <property type="match status" value="1"/>
</dbReference>
<dbReference type="InterPro" id="IPR017853">
    <property type="entry name" value="GH"/>
</dbReference>
<proteinExistence type="inferred from homology"/>
<keyword evidence="14" id="KW-1185">Reference proteome</keyword>
<dbReference type="InterPro" id="IPR051915">
    <property type="entry name" value="Cellulose_Degrad_GH3"/>
</dbReference>
<comment type="caution">
    <text evidence="13">The sequence shown here is derived from an EMBL/GenBank/DDBJ whole genome shotgun (WGS) entry which is preliminary data.</text>
</comment>
<protein>
    <recommendedName>
        <fullName evidence="9">Periplasmic beta-glucosidase</fullName>
        <ecNumber evidence="4">3.2.1.21</ecNumber>
    </recommendedName>
</protein>
<keyword evidence="6" id="KW-0574">Periplasm</keyword>
<dbReference type="InterPro" id="IPR036962">
    <property type="entry name" value="Glyco_hydro_3_N_sf"/>
</dbReference>
<dbReference type="FunFam" id="3.20.20.300:FF:000005">
    <property type="entry name" value="Periplasmic beta-glucosidase"/>
    <property type="match status" value="1"/>
</dbReference>
<dbReference type="InterPro" id="IPR036881">
    <property type="entry name" value="Glyco_hydro_3_C_sf"/>
</dbReference>
<evidence type="ECO:0000256" key="5">
    <source>
        <dbReference type="ARBA" id="ARBA00022729"/>
    </source>
</evidence>
<evidence type="ECO:0000256" key="8">
    <source>
        <dbReference type="ARBA" id="ARBA00023295"/>
    </source>
</evidence>
<evidence type="ECO:0000256" key="6">
    <source>
        <dbReference type="ARBA" id="ARBA00022764"/>
    </source>
</evidence>
<dbReference type="AlphaFoldDB" id="A0A3N0BPX0"/>
<dbReference type="PANTHER" id="PTHR30620">
    <property type="entry name" value="PERIPLASMIC BETA-GLUCOSIDASE-RELATED"/>
    <property type="match status" value="1"/>
</dbReference>
<dbReference type="InterPro" id="IPR001764">
    <property type="entry name" value="Glyco_hydro_3_N"/>
</dbReference>
<dbReference type="GO" id="GO:0009251">
    <property type="term" value="P:glucan catabolic process"/>
    <property type="evidence" value="ECO:0007669"/>
    <property type="project" value="TreeGrafter"/>
</dbReference>
<dbReference type="GO" id="GO:0008422">
    <property type="term" value="F:beta-glucosidase activity"/>
    <property type="evidence" value="ECO:0007669"/>
    <property type="project" value="UniProtKB-EC"/>
</dbReference>
<dbReference type="SUPFAM" id="SSF52279">
    <property type="entry name" value="Beta-D-glucan exohydrolase, C-terminal domain"/>
    <property type="match status" value="1"/>
</dbReference>
<evidence type="ECO:0000313" key="13">
    <source>
        <dbReference type="EMBL" id="RNL51041.1"/>
    </source>
</evidence>
<comment type="subcellular location">
    <subcellularLocation>
        <location evidence="2">Periplasm</location>
    </subcellularLocation>
</comment>
<evidence type="ECO:0000256" key="10">
    <source>
        <dbReference type="RuleBase" id="RU361161"/>
    </source>
</evidence>
<evidence type="ECO:0000259" key="12">
    <source>
        <dbReference type="SMART" id="SM01217"/>
    </source>
</evidence>
<keyword evidence="5 11" id="KW-0732">Signal</keyword>
<evidence type="ECO:0000256" key="11">
    <source>
        <dbReference type="SAM" id="SignalP"/>
    </source>
</evidence>
<evidence type="ECO:0000256" key="9">
    <source>
        <dbReference type="ARBA" id="ARBA00067498"/>
    </source>
</evidence>
<keyword evidence="8 10" id="KW-0326">Glycosidase</keyword>
<dbReference type="SUPFAM" id="SSF51445">
    <property type="entry name" value="(Trans)glycosidases"/>
    <property type="match status" value="1"/>
</dbReference>
<evidence type="ECO:0000256" key="3">
    <source>
        <dbReference type="ARBA" id="ARBA00005336"/>
    </source>
</evidence>
<dbReference type="FunFam" id="2.60.40.10:FF:000495">
    <property type="entry name" value="Periplasmic beta-glucosidase"/>
    <property type="match status" value="1"/>
</dbReference>
<dbReference type="NCBIfam" id="NF011678">
    <property type="entry name" value="PRK15098.1"/>
    <property type="match status" value="1"/>
</dbReference>
<keyword evidence="7 10" id="KW-0378">Hydrolase</keyword>
<dbReference type="InterPro" id="IPR002772">
    <property type="entry name" value="Glyco_hydro_3_C"/>
</dbReference>
<name>A0A3N0BPX0_9SPHI</name>
<dbReference type="Proteomes" id="UP000274046">
    <property type="component" value="Unassembled WGS sequence"/>
</dbReference>
<dbReference type="Pfam" id="PF01915">
    <property type="entry name" value="Glyco_hydro_3_C"/>
    <property type="match status" value="1"/>
</dbReference>
<dbReference type="InterPro" id="IPR013783">
    <property type="entry name" value="Ig-like_fold"/>
</dbReference>